<evidence type="ECO:0000313" key="2">
    <source>
        <dbReference type="Proteomes" id="UP000234681"/>
    </source>
</evidence>
<reference evidence="2" key="1">
    <citation type="submission" date="2005-09" db="EMBL/GenBank/DDBJ databases">
        <authorList>
            <person name="Mural R.J."/>
            <person name="Li P.W."/>
            <person name="Adams M.D."/>
            <person name="Amanatides P.G."/>
            <person name="Baden-Tillson H."/>
            <person name="Barnstead M."/>
            <person name="Chin S.H."/>
            <person name="Dew I."/>
            <person name="Evans C.A."/>
            <person name="Ferriera S."/>
            <person name="Flanigan M."/>
            <person name="Fosler C."/>
            <person name="Glodek A."/>
            <person name="Gu Z."/>
            <person name="Holt R.A."/>
            <person name="Jennings D."/>
            <person name="Kraft C.L."/>
            <person name="Lu F."/>
            <person name="Nguyen T."/>
            <person name="Nusskern D.R."/>
            <person name="Pfannkoch C.M."/>
            <person name="Sitter C."/>
            <person name="Sutton G.G."/>
            <person name="Venter J.C."/>
            <person name="Wang Z."/>
            <person name="Woodage T."/>
            <person name="Zheng X.H."/>
            <person name="Zhong F."/>
        </authorList>
    </citation>
    <scope>NUCLEOTIDE SEQUENCE [LARGE SCALE GENOMIC DNA]</scope>
    <source>
        <strain>BN</strain>
        <strain evidence="2">Sprague-Dawley</strain>
    </source>
</reference>
<dbReference type="EMBL" id="CH473952">
    <property type="protein sequence ID" value="EDL82364.1"/>
    <property type="molecule type" value="Genomic_DNA"/>
</dbReference>
<sequence length="14" mass="1753">MFTIWKKKSPPFRS</sequence>
<evidence type="ECO:0000313" key="1">
    <source>
        <dbReference type="EMBL" id="EDL82364.1"/>
    </source>
</evidence>
<accession>A6HW78</accession>
<gene>
    <name evidence="1" type="ORF">rCG_29030</name>
</gene>
<feature type="non-terminal residue" evidence="1">
    <location>
        <position position="14"/>
    </location>
</feature>
<protein>
    <submittedName>
        <fullName evidence="1">RCG29030</fullName>
    </submittedName>
</protein>
<name>A6HW78_RAT</name>
<dbReference type="Proteomes" id="UP000234681">
    <property type="component" value="Chromosome 2"/>
</dbReference>
<proteinExistence type="predicted"/>
<organism evidence="1 2">
    <name type="scientific">Rattus norvegicus</name>
    <name type="common">Rat</name>
    <dbReference type="NCBI Taxonomy" id="10116"/>
    <lineage>
        <taxon>Eukaryota</taxon>
        <taxon>Metazoa</taxon>
        <taxon>Chordata</taxon>
        <taxon>Craniata</taxon>
        <taxon>Vertebrata</taxon>
        <taxon>Euteleostomi</taxon>
        <taxon>Mammalia</taxon>
        <taxon>Eutheria</taxon>
        <taxon>Euarchontoglires</taxon>
        <taxon>Glires</taxon>
        <taxon>Rodentia</taxon>
        <taxon>Myomorpha</taxon>
        <taxon>Muroidea</taxon>
        <taxon>Muridae</taxon>
        <taxon>Murinae</taxon>
        <taxon>Rattus</taxon>
    </lineage>
</organism>